<proteinExistence type="inferred from homology"/>
<dbReference type="PANTHER" id="PTHR30290:SF10">
    <property type="entry name" value="PERIPLASMIC OLIGOPEPTIDE-BINDING PROTEIN-RELATED"/>
    <property type="match status" value="1"/>
</dbReference>
<evidence type="ECO:0000256" key="4">
    <source>
        <dbReference type="ARBA" id="ARBA00022729"/>
    </source>
</evidence>
<dbReference type="Pfam" id="PF00496">
    <property type="entry name" value="SBP_bac_5"/>
    <property type="match status" value="1"/>
</dbReference>
<gene>
    <name evidence="7" type="ORF">RZ517_09200</name>
</gene>
<keyword evidence="8" id="KW-1185">Reference proteome</keyword>
<dbReference type="CDD" id="cd08503">
    <property type="entry name" value="PBP2_NikA_DppA_OppA_like_17"/>
    <property type="match status" value="1"/>
</dbReference>
<evidence type="ECO:0000256" key="2">
    <source>
        <dbReference type="ARBA" id="ARBA00005695"/>
    </source>
</evidence>
<evidence type="ECO:0000256" key="5">
    <source>
        <dbReference type="SAM" id="SignalP"/>
    </source>
</evidence>
<evidence type="ECO:0000256" key="1">
    <source>
        <dbReference type="ARBA" id="ARBA00004418"/>
    </source>
</evidence>
<dbReference type="PANTHER" id="PTHR30290">
    <property type="entry name" value="PERIPLASMIC BINDING COMPONENT OF ABC TRANSPORTER"/>
    <property type="match status" value="1"/>
</dbReference>
<dbReference type="RefSeq" id="WP_338547810.1">
    <property type="nucleotide sequence ID" value="NZ_CP146069.1"/>
</dbReference>
<dbReference type="PIRSF" id="PIRSF002741">
    <property type="entry name" value="MppA"/>
    <property type="match status" value="1"/>
</dbReference>
<sequence length="500" mass="55540">MKKRAFWLASLATAISLGLAAQPAVADGVFRMAHDVGSGGLSSLDPIDKGRVLQITEKIMNRLIRPSAEGRPSPDLAKSWSANEDGTVWTLKLREDVRFHDGSPFDADDVVYSLTRVLDPERDSPARAVIEMVTDVTALDPFTVQLTLASTFADLPLQLMDPRLRMIPEGSDDTIAKTGIGTGPFKISKFDADGITILEANEDYWEGAPKLERIELIGIPDSNTRLQAFLAGQLDMERGVKPLMRRALLRSDRYVVQDIPTGNWSGLVFRTDVAPFDDMRVRQALRLVVDREEMLKLALDGGGTISCDTPVAPNDQYRADLDCPRDIQRAKDLLVEAGYPKGLKIKLHVAPIDGVWSSMAVVFQQQAAEAGIHVKIVNAAADGYWSEVWMKKDTFATSWGERPAHQALSEAFSSEAKWNESYLSDHNFDFALERAQAKLDFYERKQAYIDAQEYLAEISGTLIPFHRSQLVALSPRVRNMPAVKSDRILWHEVDVAEEGS</sequence>
<evidence type="ECO:0000313" key="7">
    <source>
        <dbReference type="EMBL" id="WWR45003.1"/>
    </source>
</evidence>
<dbReference type="Proteomes" id="UP001364156">
    <property type="component" value="Chromosome"/>
</dbReference>
<dbReference type="EMBL" id="CP146069">
    <property type="protein sequence ID" value="WWR45003.1"/>
    <property type="molecule type" value="Genomic_DNA"/>
</dbReference>
<feature type="signal peptide" evidence="5">
    <location>
        <begin position="1"/>
        <end position="26"/>
    </location>
</feature>
<keyword evidence="3" id="KW-0813">Transport</keyword>
<evidence type="ECO:0000259" key="6">
    <source>
        <dbReference type="Pfam" id="PF00496"/>
    </source>
</evidence>
<dbReference type="Gene3D" id="3.40.190.10">
    <property type="entry name" value="Periplasmic binding protein-like II"/>
    <property type="match status" value="1"/>
</dbReference>
<reference evidence="7 8" key="1">
    <citation type="submission" date="2023-10" db="EMBL/GenBank/DDBJ databases">
        <title>Roseovarius strain S88 nov., isolated from a marine algae.</title>
        <authorList>
            <person name="Lee M.W."/>
            <person name="Lee J.K."/>
            <person name="Kim J.M."/>
            <person name="Choi D.G."/>
            <person name="Baek J.H."/>
            <person name="Bayburt H."/>
            <person name="Jung J.J."/>
            <person name="Han D.M."/>
            <person name="Jeon C.O."/>
        </authorList>
    </citation>
    <scope>NUCLEOTIDE SEQUENCE [LARGE SCALE GENOMIC DNA]</scope>
    <source>
        <strain evidence="7 8">S88</strain>
    </source>
</reference>
<evidence type="ECO:0000313" key="8">
    <source>
        <dbReference type="Proteomes" id="UP001364156"/>
    </source>
</evidence>
<accession>A0ABZ2HH82</accession>
<comment type="subcellular location">
    <subcellularLocation>
        <location evidence="1">Periplasm</location>
    </subcellularLocation>
</comment>
<dbReference type="InterPro" id="IPR030678">
    <property type="entry name" value="Peptide/Ni-bd"/>
</dbReference>
<dbReference type="InterPro" id="IPR000914">
    <property type="entry name" value="SBP_5_dom"/>
</dbReference>
<keyword evidence="4 5" id="KW-0732">Signal</keyword>
<organism evidence="7 8">
    <name type="scientific">Roseovarius phycicola</name>
    <dbReference type="NCBI Taxonomy" id="3080976"/>
    <lineage>
        <taxon>Bacteria</taxon>
        <taxon>Pseudomonadati</taxon>
        <taxon>Pseudomonadota</taxon>
        <taxon>Alphaproteobacteria</taxon>
        <taxon>Rhodobacterales</taxon>
        <taxon>Roseobacteraceae</taxon>
        <taxon>Roseovarius</taxon>
    </lineage>
</organism>
<feature type="chain" id="PRO_5045231051" evidence="5">
    <location>
        <begin position="27"/>
        <end position="500"/>
    </location>
</feature>
<protein>
    <submittedName>
        <fullName evidence="7">ABC transporter substrate-binding protein</fullName>
    </submittedName>
</protein>
<dbReference type="InterPro" id="IPR039424">
    <property type="entry name" value="SBP_5"/>
</dbReference>
<name>A0ABZ2HH82_9RHOB</name>
<comment type="similarity">
    <text evidence="2">Belongs to the bacterial solute-binding protein 5 family.</text>
</comment>
<dbReference type="SUPFAM" id="SSF53850">
    <property type="entry name" value="Periplasmic binding protein-like II"/>
    <property type="match status" value="1"/>
</dbReference>
<evidence type="ECO:0000256" key="3">
    <source>
        <dbReference type="ARBA" id="ARBA00022448"/>
    </source>
</evidence>
<dbReference type="Gene3D" id="3.10.105.10">
    <property type="entry name" value="Dipeptide-binding Protein, Domain 3"/>
    <property type="match status" value="1"/>
</dbReference>
<feature type="domain" description="Solute-binding protein family 5" evidence="6">
    <location>
        <begin position="72"/>
        <end position="406"/>
    </location>
</feature>